<accession>A0A9Q4KQY6</accession>
<evidence type="ECO:0000313" key="2">
    <source>
        <dbReference type="Proteomes" id="UP001075461"/>
    </source>
</evidence>
<dbReference type="Pfam" id="PF15592">
    <property type="entry name" value="Imm41"/>
    <property type="match status" value="1"/>
</dbReference>
<evidence type="ECO:0000313" key="1">
    <source>
        <dbReference type="EMBL" id="MCZ6162542.1"/>
    </source>
</evidence>
<dbReference type="InterPro" id="IPR028959">
    <property type="entry name" value="Imm41"/>
</dbReference>
<name>A0A9Q4KQY6_9BACT</name>
<dbReference type="Proteomes" id="UP001075461">
    <property type="component" value="Unassembled WGS sequence"/>
</dbReference>
<sequence length="126" mass="15083">MELTDFYRNTSFDERYDENSFIGILLDYLKWDDEEYWKLDANLQQILKLNSDKKFISQEIMEGIFSICNDIFLTGNWSDIKIHKGNSVKKCKLNIYDRFRRLKTLLVSAAYGDKSFFKIDFVYKNS</sequence>
<reference evidence="1" key="1">
    <citation type="submission" date="2022-12" db="EMBL/GenBank/DDBJ databases">
        <title>Species Delineation and Comparative Genomics within the Campylobacter ureolyticus Complex.</title>
        <authorList>
            <person name="Maki J."/>
            <person name="Howard M."/>
            <person name="Connelly S."/>
            <person name="Hardy D.J."/>
            <person name="Cameron A."/>
        </authorList>
    </citation>
    <scope>NUCLEOTIDE SEQUENCE</scope>
    <source>
        <strain evidence="1">URMC_786</strain>
    </source>
</reference>
<dbReference type="RefSeq" id="WP_269480758.1">
    <property type="nucleotide sequence ID" value="NZ_JAPXGJ010000017.1"/>
</dbReference>
<organism evidence="1 2">
    <name type="scientific">Campylobacter ureolyticus</name>
    <dbReference type="NCBI Taxonomy" id="827"/>
    <lineage>
        <taxon>Bacteria</taxon>
        <taxon>Pseudomonadati</taxon>
        <taxon>Campylobacterota</taxon>
        <taxon>Epsilonproteobacteria</taxon>
        <taxon>Campylobacterales</taxon>
        <taxon>Campylobacteraceae</taxon>
        <taxon>Campylobacter</taxon>
    </lineage>
</organism>
<dbReference type="EMBL" id="JAPXGP010000013">
    <property type="protein sequence ID" value="MCZ6162542.1"/>
    <property type="molecule type" value="Genomic_DNA"/>
</dbReference>
<proteinExistence type="predicted"/>
<gene>
    <name evidence="1" type="ORF">O6B92_09410</name>
</gene>
<comment type="caution">
    <text evidence="1">The sequence shown here is derived from an EMBL/GenBank/DDBJ whole genome shotgun (WGS) entry which is preliminary data.</text>
</comment>
<protein>
    <submittedName>
        <fullName evidence="1">Imm41 family immunity protein</fullName>
    </submittedName>
</protein>
<dbReference type="AlphaFoldDB" id="A0A9Q4KQY6"/>